<keyword evidence="1" id="KW-0812">Transmembrane</keyword>
<dbReference type="Proteomes" id="UP001433638">
    <property type="component" value="Unassembled WGS sequence"/>
</dbReference>
<feature type="transmembrane region" description="Helical" evidence="1">
    <location>
        <begin position="38"/>
        <end position="56"/>
    </location>
</feature>
<evidence type="ECO:0000256" key="1">
    <source>
        <dbReference type="SAM" id="Phobius"/>
    </source>
</evidence>
<feature type="transmembrane region" description="Helical" evidence="1">
    <location>
        <begin position="102"/>
        <end position="122"/>
    </location>
</feature>
<organism evidence="2 3">
    <name type="scientific">Vogesella oryzagri</name>
    <dbReference type="NCBI Taxonomy" id="3160864"/>
    <lineage>
        <taxon>Bacteria</taxon>
        <taxon>Pseudomonadati</taxon>
        <taxon>Pseudomonadota</taxon>
        <taxon>Betaproteobacteria</taxon>
        <taxon>Neisseriales</taxon>
        <taxon>Chromobacteriaceae</taxon>
        <taxon>Vogesella</taxon>
    </lineage>
</organism>
<reference evidence="2" key="1">
    <citation type="submission" date="2024-06" db="EMBL/GenBank/DDBJ databases">
        <title>Genome sequence of Vogesella sp. MAHUQ-64.</title>
        <authorList>
            <person name="Huq M.A."/>
        </authorList>
    </citation>
    <scope>NUCLEOTIDE SEQUENCE</scope>
    <source>
        <strain evidence="2">MAHUQ-64</strain>
    </source>
</reference>
<proteinExistence type="predicted"/>
<protein>
    <recommendedName>
        <fullName evidence="4">DUF3397 domain-containing protein</fullName>
    </recommendedName>
</protein>
<comment type="caution">
    <text evidence="2">The sequence shown here is derived from an EMBL/GenBank/DDBJ whole genome shotgun (WGS) entry which is preliminary data.</text>
</comment>
<feature type="transmembrane region" description="Helical" evidence="1">
    <location>
        <begin position="12"/>
        <end position="32"/>
    </location>
</feature>
<feature type="transmembrane region" description="Helical" evidence="1">
    <location>
        <begin position="63"/>
        <end position="82"/>
    </location>
</feature>
<evidence type="ECO:0008006" key="4">
    <source>
        <dbReference type="Google" id="ProtNLM"/>
    </source>
</evidence>
<dbReference type="EMBL" id="JBEFLD010000009">
    <property type="protein sequence ID" value="MEQ6292182.1"/>
    <property type="molecule type" value="Genomic_DNA"/>
</dbReference>
<keyword evidence="3" id="KW-1185">Reference proteome</keyword>
<evidence type="ECO:0000313" key="3">
    <source>
        <dbReference type="Proteomes" id="UP001433638"/>
    </source>
</evidence>
<name>A0ABV1M7L2_9NEIS</name>
<dbReference type="RefSeq" id="WP_349590098.1">
    <property type="nucleotide sequence ID" value="NZ_JBEFLD010000009.1"/>
</dbReference>
<gene>
    <name evidence="2" type="ORF">ABNW52_16325</name>
</gene>
<evidence type="ECO:0000313" key="2">
    <source>
        <dbReference type="EMBL" id="MEQ6292182.1"/>
    </source>
</evidence>
<keyword evidence="1" id="KW-0472">Membrane</keyword>
<accession>A0ABV1M7L2</accession>
<sequence>MTDVMLRLKSGIFFAVLFPFISILIFVVLGLVPVLGRIMELIFIFSAPFLLLSISVGLQGVPLFLKAFMTLGHYFLAGLVVGVYNPFEKIWSRPSMVFALKVYLRLLGFFVLFGLCLALFALSHDS</sequence>
<keyword evidence="1" id="KW-1133">Transmembrane helix</keyword>